<dbReference type="GO" id="GO:0035194">
    <property type="term" value="P:regulatory ncRNA-mediated post-transcriptional gene silencing"/>
    <property type="evidence" value="ECO:0007669"/>
    <property type="project" value="UniProtKB-ARBA"/>
</dbReference>
<dbReference type="SMART" id="SM00651">
    <property type="entry name" value="Sm"/>
    <property type="match status" value="1"/>
</dbReference>
<dbReference type="FunFam" id="2.30.30.100:FF:000008">
    <property type="entry name" value="Small nuclear ribonucleoprotein Sm D1"/>
    <property type="match status" value="1"/>
</dbReference>
<evidence type="ECO:0000313" key="11">
    <source>
        <dbReference type="Proteomes" id="UP000289340"/>
    </source>
</evidence>
<dbReference type="InterPro" id="IPR010920">
    <property type="entry name" value="LSM_dom_sf"/>
</dbReference>
<feature type="domain" description="Sm" evidence="9">
    <location>
        <begin position="2"/>
        <end position="74"/>
    </location>
</feature>
<evidence type="ECO:0000256" key="7">
    <source>
        <dbReference type="ARBA" id="ARBA00054531"/>
    </source>
</evidence>
<dbReference type="CDD" id="cd01724">
    <property type="entry name" value="Sm_D1"/>
    <property type="match status" value="1"/>
</dbReference>
<dbReference type="InterPro" id="IPR047575">
    <property type="entry name" value="Sm"/>
</dbReference>
<accession>A0A445FZD7</accession>
<keyword evidence="11" id="KW-1185">Reference proteome</keyword>
<evidence type="ECO:0000256" key="3">
    <source>
        <dbReference type="ARBA" id="ARBA00008146"/>
    </source>
</evidence>
<evidence type="ECO:0000256" key="4">
    <source>
        <dbReference type="ARBA" id="ARBA00022737"/>
    </source>
</evidence>
<dbReference type="EMBL" id="QZWG01000018">
    <property type="protein sequence ID" value="RZB54124.1"/>
    <property type="molecule type" value="Genomic_DNA"/>
</dbReference>
<evidence type="ECO:0000256" key="2">
    <source>
        <dbReference type="ARBA" id="ARBA00004604"/>
    </source>
</evidence>
<dbReference type="GO" id="GO:0003723">
    <property type="term" value="F:RNA binding"/>
    <property type="evidence" value="ECO:0007669"/>
    <property type="project" value="InterPro"/>
</dbReference>
<keyword evidence="8" id="KW-0507">mRNA processing</keyword>
<dbReference type="GO" id="GO:0000387">
    <property type="term" value="P:spliceosomal snRNP assembly"/>
    <property type="evidence" value="ECO:0007669"/>
    <property type="project" value="UniProtKB-UniRule"/>
</dbReference>
<comment type="function">
    <text evidence="7 8">Involved in splicing regulation. Facilitates post-transcriptional gene silencing (PTGS) by limiting the degradation of transgene aberrant RNAs by the RNA quality control (RQC) machinery, thus favoring their entry into cytoplasmic siRNA bodies where they can trigger PTGS. Does not participate in the production of small RNAs.</text>
</comment>
<dbReference type="InterPro" id="IPR001163">
    <property type="entry name" value="Sm_dom_euk/arc"/>
</dbReference>
<proteinExistence type="inferred from homology"/>
<gene>
    <name evidence="10" type="ORF">D0Y65_049854</name>
</gene>
<organism evidence="10 11">
    <name type="scientific">Glycine soja</name>
    <name type="common">Wild soybean</name>
    <dbReference type="NCBI Taxonomy" id="3848"/>
    <lineage>
        <taxon>Eukaryota</taxon>
        <taxon>Viridiplantae</taxon>
        <taxon>Streptophyta</taxon>
        <taxon>Embryophyta</taxon>
        <taxon>Tracheophyta</taxon>
        <taxon>Spermatophyta</taxon>
        <taxon>Magnoliopsida</taxon>
        <taxon>eudicotyledons</taxon>
        <taxon>Gunneridae</taxon>
        <taxon>Pentapetalae</taxon>
        <taxon>rosids</taxon>
        <taxon>fabids</taxon>
        <taxon>Fabales</taxon>
        <taxon>Fabaceae</taxon>
        <taxon>Papilionoideae</taxon>
        <taxon>50 kb inversion clade</taxon>
        <taxon>NPAAA clade</taxon>
        <taxon>indigoferoid/millettioid clade</taxon>
        <taxon>Phaseoleae</taxon>
        <taxon>Glycine</taxon>
        <taxon>Glycine subgen. Soja</taxon>
    </lineage>
</organism>
<dbReference type="PANTHER" id="PTHR23338">
    <property type="entry name" value="SMALL NUCLEAR RIBONUCLEOPROTEIN SM"/>
    <property type="match status" value="1"/>
</dbReference>
<evidence type="ECO:0000256" key="5">
    <source>
        <dbReference type="ARBA" id="ARBA00023242"/>
    </source>
</evidence>
<evidence type="ECO:0000256" key="6">
    <source>
        <dbReference type="ARBA" id="ARBA00023274"/>
    </source>
</evidence>
<evidence type="ECO:0000313" key="10">
    <source>
        <dbReference type="EMBL" id="RZB54124.1"/>
    </source>
</evidence>
<dbReference type="Proteomes" id="UP000289340">
    <property type="component" value="Chromosome 18"/>
</dbReference>
<evidence type="ECO:0000256" key="8">
    <source>
        <dbReference type="RuleBase" id="RU365054"/>
    </source>
</evidence>
<dbReference type="AlphaFoldDB" id="A0A445FZD7"/>
<comment type="caution">
    <text evidence="10">The sequence shown here is derived from an EMBL/GenBank/DDBJ whole genome shotgun (WGS) entry which is preliminary data.</text>
</comment>
<comment type="similarity">
    <text evidence="3 8">Belongs to the snRNP core protein family.</text>
</comment>
<dbReference type="GO" id="GO:0005730">
    <property type="term" value="C:nucleolus"/>
    <property type="evidence" value="ECO:0007669"/>
    <property type="project" value="UniProtKB-SubCell"/>
</dbReference>
<dbReference type="GO" id="GO:0016607">
    <property type="term" value="C:nuclear speck"/>
    <property type="evidence" value="ECO:0007669"/>
    <property type="project" value="UniProtKB-SubCell"/>
</dbReference>
<dbReference type="GO" id="GO:1990904">
    <property type="term" value="C:ribonucleoprotein complex"/>
    <property type="evidence" value="ECO:0007669"/>
    <property type="project" value="UniProtKB-KW"/>
</dbReference>
<dbReference type="Gene3D" id="2.30.30.100">
    <property type="match status" value="2"/>
</dbReference>
<protein>
    <recommendedName>
        <fullName evidence="8">Small nuclear ribonucleoprotein Sm D1</fullName>
    </recommendedName>
    <alternativeName>
        <fullName evidence="8">snRNP core protein D1</fullName>
    </alternativeName>
</protein>
<dbReference type="Pfam" id="PF01423">
    <property type="entry name" value="LSM"/>
    <property type="match status" value="1"/>
</dbReference>
<dbReference type="InterPro" id="IPR034102">
    <property type="entry name" value="Sm_D1"/>
</dbReference>
<keyword evidence="8" id="KW-0508">mRNA splicing</keyword>
<dbReference type="InterPro" id="IPR027141">
    <property type="entry name" value="LSm4/Sm_D1/D3"/>
</dbReference>
<comment type="subcellular location">
    <subcellularLocation>
        <location evidence="1">Nucleus speckle</location>
    </subcellularLocation>
    <subcellularLocation>
        <location evidence="2">Nucleus</location>
        <location evidence="2">Nucleolus</location>
    </subcellularLocation>
</comment>
<reference evidence="10 11" key="1">
    <citation type="submission" date="2018-09" db="EMBL/GenBank/DDBJ databases">
        <title>A high-quality reference genome of wild soybean provides a powerful tool to mine soybean genomes.</title>
        <authorList>
            <person name="Xie M."/>
            <person name="Chung C.Y.L."/>
            <person name="Li M.-W."/>
            <person name="Wong F.-L."/>
            <person name="Chan T.-F."/>
            <person name="Lam H.-M."/>
        </authorList>
    </citation>
    <scope>NUCLEOTIDE SEQUENCE [LARGE SCALE GENOMIC DNA]</scope>
    <source>
        <strain evidence="11">cv. W05</strain>
        <tissue evidence="10">Hypocotyl of etiolated seedlings</tissue>
    </source>
</reference>
<dbReference type="SUPFAM" id="SSF50182">
    <property type="entry name" value="Sm-like ribonucleoproteins"/>
    <property type="match status" value="1"/>
</dbReference>
<keyword evidence="4" id="KW-0677">Repeat</keyword>
<name>A0A445FZD7_GLYSO</name>
<evidence type="ECO:0000256" key="1">
    <source>
        <dbReference type="ARBA" id="ARBA00004324"/>
    </source>
</evidence>
<sequence>MKLVRFLMKLNNETVSIELKNGTIVHGTITGVDISMNTHLKTVKLTLKGKNPVTLDHLSVRGNNIRYYILPDSLNLETLLVEETPKIKPKKPTAGLIFNIFSSHFQGNLWDVDEEGAVGVGVDVVVVELHLSSFLWHVVISYAARISGWF</sequence>
<keyword evidence="5 8" id="KW-0539">Nucleus</keyword>
<dbReference type="PROSITE" id="PS52002">
    <property type="entry name" value="SM"/>
    <property type="match status" value="1"/>
</dbReference>
<evidence type="ECO:0000259" key="9">
    <source>
        <dbReference type="PROSITE" id="PS52002"/>
    </source>
</evidence>
<keyword evidence="6 8" id="KW-0687">Ribonucleoprotein</keyword>